<evidence type="ECO:0000256" key="6">
    <source>
        <dbReference type="ARBA" id="ARBA00022737"/>
    </source>
</evidence>
<keyword evidence="8 11" id="KW-0862">Zinc</keyword>
<dbReference type="PROSITE" id="PS50076">
    <property type="entry name" value="DNAJ_2"/>
    <property type="match status" value="1"/>
</dbReference>
<dbReference type="InterPro" id="IPR002939">
    <property type="entry name" value="DnaJ_C"/>
</dbReference>
<evidence type="ECO:0000256" key="5">
    <source>
        <dbReference type="ARBA" id="ARBA00022723"/>
    </source>
</evidence>
<dbReference type="Pfam" id="PF00226">
    <property type="entry name" value="DnaJ"/>
    <property type="match status" value="1"/>
</dbReference>
<dbReference type="Gene3D" id="2.60.260.20">
    <property type="entry name" value="Urease metallochaperone UreE, N-terminal domain"/>
    <property type="match status" value="2"/>
</dbReference>
<gene>
    <name evidence="11" type="primary">dnaJ</name>
    <name evidence="15" type="ORF">A994_00765</name>
</gene>
<dbReference type="PANTHER" id="PTHR43096">
    <property type="entry name" value="DNAJ HOMOLOG 1, MITOCHONDRIAL-RELATED"/>
    <property type="match status" value="1"/>
</dbReference>
<dbReference type="Gene3D" id="2.10.230.10">
    <property type="entry name" value="Heat shock protein DnaJ, cysteine-rich domain"/>
    <property type="match status" value="1"/>
</dbReference>
<evidence type="ECO:0000313" key="16">
    <source>
        <dbReference type="Proteomes" id="UP000007360"/>
    </source>
</evidence>
<comment type="subunit">
    <text evidence="2 11">Homodimer.</text>
</comment>
<evidence type="ECO:0000256" key="9">
    <source>
        <dbReference type="ARBA" id="ARBA00023016"/>
    </source>
</evidence>
<accession>K2R2L5</accession>
<feature type="binding site" evidence="11">
    <location>
        <position position="222"/>
    </location>
    <ligand>
        <name>Zn(2+)</name>
        <dbReference type="ChEBI" id="CHEBI:29105"/>
        <label>1</label>
    </ligand>
</feature>
<evidence type="ECO:0000313" key="15">
    <source>
        <dbReference type="EMBL" id="EKF86773.1"/>
    </source>
</evidence>
<comment type="caution">
    <text evidence="11">Lacks conserved residue(s) required for the propagation of feature annotation.</text>
</comment>
<keyword evidence="3 11" id="KW-0963">Cytoplasm</keyword>
<dbReference type="NCBIfam" id="NF008035">
    <property type="entry name" value="PRK10767.1"/>
    <property type="match status" value="1"/>
</dbReference>
<dbReference type="GO" id="GO:0042026">
    <property type="term" value="P:protein refolding"/>
    <property type="evidence" value="ECO:0007669"/>
    <property type="project" value="TreeGrafter"/>
</dbReference>
<name>K2R2L5_METFP</name>
<dbReference type="PROSITE" id="PS00636">
    <property type="entry name" value="DNAJ_1"/>
    <property type="match status" value="1"/>
</dbReference>
<feature type="domain" description="CR-type" evidence="14">
    <location>
        <begin position="149"/>
        <end position="231"/>
    </location>
</feature>
<dbReference type="Pfam" id="PF01556">
    <property type="entry name" value="DnaJ_C"/>
    <property type="match status" value="1"/>
</dbReference>
<dbReference type="GO" id="GO:0005737">
    <property type="term" value="C:cytoplasm"/>
    <property type="evidence" value="ECO:0007669"/>
    <property type="project" value="UniProtKB-SubCell"/>
</dbReference>
<dbReference type="GO" id="GO:0009408">
    <property type="term" value="P:response to heat"/>
    <property type="evidence" value="ECO:0007669"/>
    <property type="project" value="InterPro"/>
</dbReference>
<dbReference type="EMBL" id="AMPO01000001">
    <property type="protein sequence ID" value="EKF86773.1"/>
    <property type="molecule type" value="Genomic_DNA"/>
</dbReference>
<feature type="binding site" evidence="11">
    <location>
        <position position="208"/>
    </location>
    <ligand>
        <name>Zn(2+)</name>
        <dbReference type="ChEBI" id="CHEBI:29105"/>
        <label>2</label>
    </ligand>
</feature>
<evidence type="ECO:0000256" key="10">
    <source>
        <dbReference type="ARBA" id="ARBA00023186"/>
    </source>
</evidence>
<dbReference type="NCBIfam" id="NF010876">
    <property type="entry name" value="PRK14283.1"/>
    <property type="match status" value="1"/>
</dbReference>
<dbReference type="GO" id="GO:0005524">
    <property type="term" value="F:ATP binding"/>
    <property type="evidence" value="ECO:0007669"/>
    <property type="project" value="InterPro"/>
</dbReference>
<dbReference type="InterPro" id="IPR018253">
    <property type="entry name" value="DnaJ_domain_CS"/>
</dbReference>
<dbReference type="FunFam" id="2.10.230.10:FF:000002">
    <property type="entry name" value="Molecular chaperone DnaJ"/>
    <property type="match status" value="1"/>
</dbReference>
<dbReference type="GO" id="GO:0031072">
    <property type="term" value="F:heat shock protein binding"/>
    <property type="evidence" value="ECO:0007669"/>
    <property type="project" value="InterPro"/>
</dbReference>
<keyword evidence="9 11" id="KW-0346">Stress response</keyword>
<dbReference type="OrthoDB" id="8967at2157"/>
<comment type="caution">
    <text evidence="15">The sequence shown here is derived from an EMBL/GenBank/DDBJ whole genome shotgun (WGS) entry which is preliminary data.</text>
</comment>
<evidence type="ECO:0000256" key="4">
    <source>
        <dbReference type="ARBA" id="ARBA00022705"/>
    </source>
</evidence>
<dbReference type="InterPro" id="IPR001305">
    <property type="entry name" value="HSP_DnaJ_Cys-rich_dom"/>
</dbReference>
<evidence type="ECO:0000256" key="7">
    <source>
        <dbReference type="ARBA" id="ARBA00022771"/>
    </source>
</evidence>
<dbReference type="GO" id="GO:0008270">
    <property type="term" value="F:zinc ion binding"/>
    <property type="evidence" value="ECO:0007669"/>
    <property type="project" value="UniProtKB-UniRule"/>
</dbReference>
<dbReference type="PANTHER" id="PTHR43096:SF52">
    <property type="entry name" value="DNAJ HOMOLOG 1, MITOCHONDRIAL-RELATED"/>
    <property type="match status" value="1"/>
</dbReference>
<evidence type="ECO:0000259" key="13">
    <source>
        <dbReference type="PROSITE" id="PS50076"/>
    </source>
</evidence>
<keyword evidence="10 11" id="KW-0143">Chaperone</keyword>
<dbReference type="SUPFAM" id="SSF46565">
    <property type="entry name" value="Chaperone J-domain"/>
    <property type="match status" value="1"/>
</dbReference>
<protein>
    <recommendedName>
        <fullName evidence="11">Chaperone protein DnaJ</fullName>
    </recommendedName>
</protein>
<dbReference type="InterPro" id="IPR001623">
    <property type="entry name" value="DnaJ_domain"/>
</dbReference>
<keyword evidence="6 11" id="KW-0677">Repeat</keyword>
<organism evidence="15 16">
    <name type="scientific">Methanobacterium formicicum (strain DSM 3637 / PP1)</name>
    <dbReference type="NCBI Taxonomy" id="1204725"/>
    <lineage>
        <taxon>Archaea</taxon>
        <taxon>Methanobacteriati</taxon>
        <taxon>Methanobacteriota</taxon>
        <taxon>Methanomada group</taxon>
        <taxon>Methanobacteria</taxon>
        <taxon>Methanobacteriales</taxon>
        <taxon>Methanobacteriaceae</taxon>
        <taxon>Methanobacterium</taxon>
    </lineage>
</organism>
<dbReference type="CDD" id="cd06257">
    <property type="entry name" value="DnaJ"/>
    <property type="match status" value="1"/>
</dbReference>
<feature type="binding site" evidence="11">
    <location>
        <position position="162"/>
    </location>
    <ligand>
        <name>Zn(2+)</name>
        <dbReference type="ChEBI" id="CHEBI:29105"/>
        <label>1</label>
    </ligand>
</feature>
<dbReference type="PATRIC" id="fig|1204725.3.peg.150"/>
<dbReference type="SMART" id="SM00271">
    <property type="entry name" value="DnaJ"/>
    <property type="match status" value="1"/>
</dbReference>
<dbReference type="InterPro" id="IPR036869">
    <property type="entry name" value="J_dom_sf"/>
</dbReference>
<comment type="function">
    <text evidence="11">Participates actively in the response to hyperosmotic and heat shock by preventing the aggregation of stress-denatured proteins and by disaggregating proteins, also in an autonomous, DnaK-independent fashion. Unfolded proteins bind initially to DnaJ; upon interaction with the DnaJ-bound protein, DnaK hydrolyzes its bound ATP, resulting in the formation of a stable complex. GrpE releases ADP from DnaK; ATP binding to DnaK triggers the release of the substrate protein, thus completing the reaction cycle. Several rounds of ATP-dependent interactions between DnaJ, DnaK and GrpE are required for fully efficient folding. Also involved, together with DnaK and GrpE, in the DNA replication of plasmids through activation of initiation proteins.</text>
</comment>
<evidence type="ECO:0000256" key="8">
    <source>
        <dbReference type="ARBA" id="ARBA00022833"/>
    </source>
</evidence>
<dbReference type="Proteomes" id="UP000007360">
    <property type="component" value="Unassembled WGS sequence"/>
</dbReference>
<dbReference type="SUPFAM" id="SSF49493">
    <property type="entry name" value="HSP40/DnaJ peptide-binding domain"/>
    <property type="match status" value="2"/>
</dbReference>
<evidence type="ECO:0000256" key="1">
    <source>
        <dbReference type="ARBA" id="ARBA00004496"/>
    </source>
</evidence>
<dbReference type="PRINTS" id="PR00625">
    <property type="entry name" value="JDOMAIN"/>
</dbReference>
<dbReference type="NCBIfam" id="TIGR02349">
    <property type="entry name" value="DnaJ_bact"/>
    <property type="match status" value="1"/>
</dbReference>
<dbReference type="CDD" id="cd10719">
    <property type="entry name" value="DnaJ_zf"/>
    <property type="match status" value="1"/>
</dbReference>
<sequence length="391" mass="42876">MAEKRDYYEVLGVEKGSTKKDIKKAYRKLAMEYHPDVSEDPEAGEKFKEISEAYAVLSDEEKRNTYDQYGHAGMGGFSQEDIFNNINFEDIFRGFGFGGNRGGSGGAGAGGFESIFDLFGFGGGRRNGPQQGDDVLYEMKITLEDAAQGLEEDIEVPHKKTCPHCNGSKAEPGTDSRTCDVCGGSGQVRQVQNTPLGQFATIRPCSACRGEGKIIETPCHECHGKGIVRQKSTIHVKIPAGVEDGSRLRVTGEGDVGKQGGPPGDLYVLIRVKPHKYFQREGANLHYEKPISFVQATLGAKVDVPTIDGEVELKIPAGTQTGTSFRIKGHGMPHLRWNGKGNLYVNVKIITPKKLSPRQKELLEEFADISGNEIYQEEKGFFDKVKDAINH</sequence>
<dbReference type="CDD" id="cd10747">
    <property type="entry name" value="DnaJ_C"/>
    <property type="match status" value="1"/>
</dbReference>
<comment type="similarity">
    <text evidence="11">Belongs to the DnaJ family.</text>
</comment>
<feature type="domain" description="J" evidence="13">
    <location>
        <begin position="6"/>
        <end position="70"/>
    </location>
</feature>
<evidence type="ECO:0000256" key="11">
    <source>
        <dbReference type="HAMAP-Rule" id="MF_01152"/>
    </source>
</evidence>
<keyword evidence="7 11" id="KW-0863">Zinc-finger</keyword>
<feature type="binding site" evidence="11">
    <location>
        <position position="182"/>
    </location>
    <ligand>
        <name>Zn(2+)</name>
        <dbReference type="ChEBI" id="CHEBI:29105"/>
        <label>2</label>
    </ligand>
</feature>
<comment type="domain">
    <text evidence="11">The J domain is necessary and sufficient to stimulate DnaK ATPase activity. Zinc center 1 plays an important role in the autonomous, DnaK-independent chaperone activity of DnaJ. Zinc center 2 is essential for interaction with DnaK and for DnaJ activity.</text>
</comment>
<comment type="subcellular location">
    <subcellularLocation>
        <location evidence="1 11">Cytoplasm</location>
    </subcellularLocation>
</comment>
<feature type="binding site" evidence="11">
    <location>
        <position position="219"/>
    </location>
    <ligand>
        <name>Zn(2+)</name>
        <dbReference type="ChEBI" id="CHEBI:29105"/>
        <label>1</label>
    </ligand>
</feature>
<feature type="zinc finger region" description="CR-type" evidence="12">
    <location>
        <begin position="149"/>
        <end position="231"/>
    </location>
</feature>
<dbReference type="FunFam" id="2.60.260.20:FF:000009">
    <property type="entry name" value="Putative Mitochondrial DnaJ chaperone"/>
    <property type="match status" value="1"/>
</dbReference>
<feature type="binding site" evidence="11">
    <location>
        <position position="179"/>
    </location>
    <ligand>
        <name>Zn(2+)</name>
        <dbReference type="ChEBI" id="CHEBI:29105"/>
        <label>2</label>
    </ligand>
</feature>
<dbReference type="SUPFAM" id="SSF57938">
    <property type="entry name" value="DnaJ/Hsp40 cysteine-rich domain"/>
    <property type="match status" value="1"/>
</dbReference>
<keyword evidence="16" id="KW-1185">Reference proteome</keyword>
<keyword evidence="4 11" id="KW-0235">DNA replication</keyword>
<dbReference type="HAMAP" id="MF_01152">
    <property type="entry name" value="DnaJ"/>
    <property type="match status" value="1"/>
</dbReference>
<keyword evidence="5 11" id="KW-0479">Metal-binding</keyword>
<dbReference type="GO" id="GO:0051082">
    <property type="term" value="F:unfolded protein binding"/>
    <property type="evidence" value="ECO:0007669"/>
    <property type="project" value="UniProtKB-UniRule"/>
</dbReference>
<reference evidence="15 16" key="1">
    <citation type="journal article" date="2012" name="J. Bacteriol.">
        <title>Draft genome sequence of Methanobacterium formicicum DSM 3637, an archaebacterium isolated from the methane producer amoeba Pelomyxa palustris.</title>
        <authorList>
            <person name="Gutierrez G."/>
        </authorList>
    </citation>
    <scope>NUCLEOTIDE SEQUENCE [LARGE SCALE GENOMIC DNA]</scope>
    <source>
        <strain evidence="16">DSM 3637 / PP1</strain>
    </source>
</reference>
<dbReference type="RefSeq" id="WP_004029341.1">
    <property type="nucleotide sequence ID" value="NZ_AMPO01000001.1"/>
</dbReference>
<feature type="binding site" evidence="11">
    <location>
        <position position="165"/>
    </location>
    <ligand>
        <name>Zn(2+)</name>
        <dbReference type="ChEBI" id="CHEBI:29105"/>
        <label>1</label>
    </ligand>
</feature>
<dbReference type="GO" id="GO:0006260">
    <property type="term" value="P:DNA replication"/>
    <property type="evidence" value="ECO:0007669"/>
    <property type="project" value="UniProtKB-KW"/>
</dbReference>
<evidence type="ECO:0000259" key="14">
    <source>
        <dbReference type="PROSITE" id="PS51188"/>
    </source>
</evidence>
<dbReference type="InterPro" id="IPR036410">
    <property type="entry name" value="HSP_DnaJ_Cys-rich_dom_sf"/>
</dbReference>
<evidence type="ECO:0000256" key="3">
    <source>
        <dbReference type="ARBA" id="ARBA00022490"/>
    </source>
</evidence>
<dbReference type="Pfam" id="PF00684">
    <property type="entry name" value="DnaJ_CXXCXGXG"/>
    <property type="match status" value="1"/>
</dbReference>
<dbReference type="Gene3D" id="1.10.287.110">
    <property type="entry name" value="DnaJ domain"/>
    <property type="match status" value="1"/>
</dbReference>
<dbReference type="InterPro" id="IPR012724">
    <property type="entry name" value="DnaJ"/>
</dbReference>
<proteinExistence type="inferred from homology"/>
<dbReference type="AlphaFoldDB" id="K2R2L5"/>
<dbReference type="FunFam" id="2.60.260.20:FF:000004">
    <property type="entry name" value="Molecular chaperone DnaJ"/>
    <property type="match status" value="1"/>
</dbReference>
<dbReference type="InterPro" id="IPR008971">
    <property type="entry name" value="HSP40/DnaJ_pept-bd"/>
</dbReference>
<evidence type="ECO:0000256" key="12">
    <source>
        <dbReference type="PROSITE-ProRule" id="PRU00546"/>
    </source>
</evidence>
<evidence type="ECO:0000256" key="2">
    <source>
        <dbReference type="ARBA" id="ARBA00011738"/>
    </source>
</evidence>
<comment type="cofactor">
    <cofactor evidence="11">
        <name>Zn(2+)</name>
        <dbReference type="ChEBI" id="CHEBI:29105"/>
    </cofactor>
    <text evidence="11">Binds 2 Zn(2+) ions per monomer.</text>
</comment>
<dbReference type="PROSITE" id="PS51188">
    <property type="entry name" value="ZF_CR"/>
    <property type="match status" value="1"/>
</dbReference>
<feature type="binding site" evidence="11">
    <location>
        <position position="205"/>
    </location>
    <ligand>
        <name>Zn(2+)</name>
        <dbReference type="ChEBI" id="CHEBI:29105"/>
        <label>2</label>
    </ligand>
</feature>